<dbReference type="Pfam" id="PF00227">
    <property type="entry name" value="Proteasome"/>
    <property type="match status" value="1"/>
</dbReference>
<organism evidence="3 4">
    <name type="scientific">Brassica rapa subsp. trilocularis</name>
    <dbReference type="NCBI Taxonomy" id="1813537"/>
    <lineage>
        <taxon>Eukaryota</taxon>
        <taxon>Viridiplantae</taxon>
        <taxon>Streptophyta</taxon>
        <taxon>Embryophyta</taxon>
        <taxon>Tracheophyta</taxon>
        <taxon>Spermatophyta</taxon>
        <taxon>Magnoliopsida</taxon>
        <taxon>eudicotyledons</taxon>
        <taxon>Gunneridae</taxon>
        <taxon>Pentapetalae</taxon>
        <taxon>rosids</taxon>
        <taxon>malvids</taxon>
        <taxon>Brassicales</taxon>
        <taxon>Brassicaceae</taxon>
        <taxon>Brassiceae</taxon>
        <taxon>Brassica</taxon>
    </lineage>
</organism>
<gene>
    <name evidence="3" type="primary">A10p007680.1_BraROA</name>
    <name evidence="3" type="ORF">IGI04_040443</name>
</gene>
<feature type="region of interest" description="Disordered" evidence="2">
    <location>
        <begin position="186"/>
        <end position="231"/>
    </location>
</feature>
<accession>A0ABQ7KMU3</accession>
<evidence type="ECO:0000313" key="4">
    <source>
        <dbReference type="Proteomes" id="UP000823674"/>
    </source>
</evidence>
<keyword evidence="4" id="KW-1185">Reference proteome</keyword>
<dbReference type="PANTHER" id="PTHR11599">
    <property type="entry name" value="PROTEASOME SUBUNIT ALPHA/BETA"/>
    <property type="match status" value="1"/>
</dbReference>
<dbReference type="InterPro" id="IPR050115">
    <property type="entry name" value="Proteasome_alpha"/>
</dbReference>
<dbReference type="InterPro" id="IPR029055">
    <property type="entry name" value="Ntn_hydrolases_N"/>
</dbReference>
<dbReference type="EMBL" id="JADBGQ010000010">
    <property type="protein sequence ID" value="KAG5375847.1"/>
    <property type="molecule type" value="Genomic_DNA"/>
</dbReference>
<feature type="compositionally biased region" description="Acidic residues" evidence="2">
    <location>
        <begin position="195"/>
        <end position="209"/>
    </location>
</feature>
<dbReference type="InterPro" id="IPR001353">
    <property type="entry name" value="Proteasome_sua/b"/>
</dbReference>
<feature type="region of interest" description="Disordered" evidence="2">
    <location>
        <begin position="1"/>
        <end position="44"/>
    </location>
</feature>
<name>A0ABQ7KMU3_BRACM</name>
<comment type="caution">
    <text evidence="3">The sequence shown here is derived from an EMBL/GenBank/DDBJ whole genome shotgun (WGS) entry which is preliminary data.</text>
</comment>
<evidence type="ECO:0000313" key="3">
    <source>
        <dbReference type="EMBL" id="KAG5375847.1"/>
    </source>
</evidence>
<reference evidence="3 4" key="1">
    <citation type="submission" date="2021-03" db="EMBL/GenBank/DDBJ databases">
        <authorList>
            <person name="King G.J."/>
            <person name="Bancroft I."/>
            <person name="Baten A."/>
            <person name="Bloomfield J."/>
            <person name="Borpatragohain P."/>
            <person name="He Z."/>
            <person name="Irish N."/>
            <person name="Irwin J."/>
            <person name="Liu K."/>
            <person name="Mauleon R.P."/>
            <person name="Moore J."/>
            <person name="Morris R."/>
            <person name="Ostergaard L."/>
            <person name="Wang B."/>
            <person name="Wells R."/>
        </authorList>
    </citation>
    <scope>NUCLEOTIDE SEQUENCE [LARGE SCALE GENOMIC DNA]</scope>
    <source>
        <strain evidence="3">R-o-18</strain>
        <tissue evidence="3">Leaf</tissue>
    </source>
</reference>
<protein>
    <submittedName>
        <fullName evidence="3">Uncharacterized protein</fullName>
    </submittedName>
</protein>
<dbReference type="SUPFAM" id="SSF56235">
    <property type="entry name" value="N-terminal nucleophile aminohydrolases (Ntn hydrolases)"/>
    <property type="match status" value="1"/>
</dbReference>
<sequence>MASPPRGPRKRQAIQPGTPECRSQTEPMKNNRLHAPPPRAVGPSRTVARTMCCHWRNRKIEWNATSEEPTRLHQRPPVEIKGMDPRLAKSPIRTDTEALRTTAKSQILFNLFCLLMWSGRVRSPHLYYNCPNKNYFEYQAFAIGSRSQAAKTYLEWRFESFKESSREDLIKDDILAIRESLQGETLKSSLRTVPEEEEDNGEGEGEAEPEAVAAYGEQGGSGDQDVAPMET</sequence>
<dbReference type="Proteomes" id="UP000823674">
    <property type="component" value="Chromosome A10"/>
</dbReference>
<proteinExistence type="predicted"/>
<keyword evidence="1" id="KW-0647">Proteasome</keyword>
<dbReference type="Gene3D" id="3.60.20.10">
    <property type="entry name" value="Glutamine Phosphoribosylpyrophosphate, subunit 1, domain 1"/>
    <property type="match status" value="1"/>
</dbReference>
<evidence type="ECO:0000256" key="1">
    <source>
        <dbReference type="ARBA" id="ARBA00022942"/>
    </source>
</evidence>
<evidence type="ECO:0000256" key="2">
    <source>
        <dbReference type="SAM" id="MobiDB-lite"/>
    </source>
</evidence>